<accession>A0AAV5S534</accession>
<dbReference type="PROSITE" id="PS00794">
    <property type="entry name" value="HPPK"/>
    <property type="match status" value="1"/>
</dbReference>
<name>A0AAV5S534_MAUHU</name>
<sequence>MATASSALRTYDHIHVAGLAVQAVAGPDLWQQPAPQHCAFTLDVPTDFAAAAATDDLAHSLNYATLCRQLAQLARTRPNWGSLHTLAAAAHADLACRYAAVLPRPAEMQLELRSADAHLRSRDVAWRLGGRGLLSPGLGGSATPHVFHVGSLELYACIGVFQFEREAKQRVSLDIDVQWPVSTDSNVSPPLPVRRVLDDVVRYVEASDFYTVEALVESVAKVVQQCLPVLPVAVEVRVAKLSAITDTQGVGVSCLRTGEQLEQLPPVALTPEHSLTTSKSTQESTVPSAGDAGATAYLAFGSNVGDRLSYIRKALDLLNDTANITVTAVSSLFESEPMYFKDQRPFLNGCIRVTTTLTPPELLTLCKRIEYTDLQRTKDFDNGPRCIDLDIILYTDAQGTPAVCNTPDLTVPHPRMLERTFVLEPLCELLPPTAPHPLTAEPLAAHLQQLYDRGDPADTLWRLLPVPAVAPGKDTKTNTNAEPRFLRFRTSHGPGEQPLGRASGPAHIMAVMNATPDSFSDGDPSGHTDTAQLLARVERECAGVLHLYDTVIVDVGGCSTRPGSPQPTAEEELARVLPVLRAIRASTALDQERVVLSVDTYRASVARAALENGCDIINDVSGGQFDEGIWAAVAEHPYAAYVLSHTRGTIASMNQCADYALDEEYRPTDPVSGTEYTDHVGAERCDPADKARTLVRTVACEMAQRYSALLHSDVRRWQVVLDPGLGFAKDLRSNVQMLRDLGVFRNYSCTLASDDDFVSFRNLPVLAGPSRKKFIGTITGEEDPARRDFATGAVVTAAIGYGADIVRVHNAVECAKAAAIADAMYK</sequence>
<dbReference type="GO" id="GO:0046656">
    <property type="term" value="P:folic acid biosynthetic process"/>
    <property type="evidence" value="ECO:0007669"/>
    <property type="project" value="UniProtKB-KW"/>
</dbReference>
<keyword evidence="5" id="KW-0547">Nucleotide-binding</keyword>
<dbReference type="SMART" id="SM00905">
    <property type="entry name" value="FolB"/>
    <property type="match status" value="2"/>
</dbReference>
<dbReference type="GO" id="GO:0046654">
    <property type="term" value="P:tetrahydrofolate biosynthetic process"/>
    <property type="evidence" value="ECO:0007669"/>
    <property type="project" value="TreeGrafter"/>
</dbReference>
<dbReference type="InterPro" id="IPR011005">
    <property type="entry name" value="Dihydropteroate_synth-like_sf"/>
</dbReference>
<evidence type="ECO:0000256" key="1">
    <source>
        <dbReference type="ARBA" id="ARBA00005051"/>
    </source>
</evidence>
<keyword evidence="8" id="KW-0289">Folate biosynthesis</keyword>
<evidence type="ECO:0000313" key="11">
    <source>
        <dbReference type="Proteomes" id="UP001377567"/>
    </source>
</evidence>
<dbReference type="GO" id="GO:0004156">
    <property type="term" value="F:dihydropteroate synthase activity"/>
    <property type="evidence" value="ECO:0007669"/>
    <property type="project" value="TreeGrafter"/>
</dbReference>
<dbReference type="GO" id="GO:0005740">
    <property type="term" value="C:mitochondrial envelope"/>
    <property type="evidence" value="ECO:0007669"/>
    <property type="project" value="TreeGrafter"/>
</dbReference>
<dbReference type="Gene3D" id="3.30.1130.10">
    <property type="match status" value="2"/>
</dbReference>
<evidence type="ECO:0000256" key="4">
    <source>
        <dbReference type="ARBA" id="ARBA00022679"/>
    </source>
</evidence>
<dbReference type="GO" id="GO:0016301">
    <property type="term" value="F:kinase activity"/>
    <property type="evidence" value="ECO:0007669"/>
    <property type="project" value="UniProtKB-KW"/>
</dbReference>
<evidence type="ECO:0000256" key="2">
    <source>
        <dbReference type="ARBA" id="ARBA00009640"/>
    </source>
</evidence>
<keyword evidence="7" id="KW-0067">ATP-binding</keyword>
<dbReference type="SUPFAM" id="SSF55083">
    <property type="entry name" value="6-hydroxymethyl-7,8-dihydropterin pyrophosphokinase, HPPK"/>
    <property type="match status" value="1"/>
</dbReference>
<evidence type="ECO:0000256" key="7">
    <source>
        <dbReference type="ARBA" id="ARBA00022840"/>
    </source>
</evidence>
<evidence type="ECO:0000256" key="6">
    <source>
        <dbReference type="ARBA" id="ARBA00022777"/>
    </source>
</evidence>
<dbReference type="InterPro" id="IPR000550">
    <property type="entry name" value="Hppk"/>
</dbReference>
<protein>
    <recommendedName>
        <fullName evidence="3">2-amino-4-hydroxy-6-hydroxymethyldihydropteridine diphosphokinase</fullName>
        <ecNumber evidence="3">2.7.6.3</ecNumber>
    </recommendedName>
</protein>
<dbReference type="Proteomes" id="UP001377567">
    <property type="component" value="Unassembled WGS sequence"/>
</dbReference>
<dbReference type="AlphaFoldDB" id="A0AAV5S534"/>
<keyword evidence="4" id="KW-0808">Transferase</keyword>
<comment type="pathway">
    <text evidence="1">Cofactor biosynthesis; tetrahydrofolate biosynthesis; 2-amino-4-hydroxy-6-hydroxymethyl-7,8-dihydropteridine diphosphate from 7,8-dihydroneopterin triphosphate: step 4/4.</text>
</comment>
<dbReference type="NCBIfam" id="TIGR01498">
    <property type="entry name" value="folK"/>
    <property type="match status" value="1"/>
</dbReference>
<dbReference type="SUPFAM" id="SSF55620">
    <property type="entry name" value="Tetrahydrobiopterin biosynthesis enzymes-like"/>
    <property type="match status" value="2"/>
</dbReference>
<proteinExistence type="inferred from homology"/>
<dbReference type="InterPro" id="IPR043133">
    <property type="entry name" value="GTP-CH-I_C/QueF"/>
</dbReference>
<dbReference type="Gene3D" id="3.20.20.20">
    <property type="entry name" value="Dihydropteroate synthase-like"/>
    <property type="match status" value="1"/>
</dbReference>
<dbReference type="EC" id="2.7.6.3" evidence="3"/>
<dbReference type="Pfam" id="PF01288">
    <property type="entry name" value="HPPK"/>
    <property type="match status" value="1"/>
</dbReference>
<evidence type="ECO:0000313" key="10">
    <source>
        <dbReference type="EMBL" id="GMM58845.1"/>
    </source>
</evidence>
<dbReference type="GO" id="GO:0003848">
    <property type="term" value="F:2-amino-4-hydroxy-6-hydroxymethyldihydropteridine diphosphokinase activity"/>
    <property type="evidence" value="ECO:0007669"/>
    <property type="project" value="UniProtKB-EC"/>
</dbReference>
<organism evidence="10 11">
    <name type="scientific">Maudiozyma humilis</name>
    <name type="common">Sour dough yeast</name>
    <name type="synonym">Kazachstania humilis</name>
    <dbReference type="NCBI Taxonomy" id="51915"/>
    <lineage>
        <taxon>Eukaryota</taxon>
        <taxon>Fungi</taxon>
        <taxon>Dikarya</taxon>
        <taxon>Ascomycota</taxon>
        <taxon>Saccharomycotina</taxon>
        <taxon>Saccharomycetes</taxon>
        <taxon>Saccharomycetales</taxon>
        <taxon>Saccharomycetaceae</taxon>
        <taxon>Maudiozyma</taxon>
    </lineage>
</organism>
<dbReference type="Pfam" id="PF02152">
    <property type="entry name" value="FolB"/>
    <property type="match status" value="2"/>
</dbReference>
<keyword evidence="11" id="KW-1185">Reference proteome</keyword>
<dbReference type="PROSITE" id="PS50972">
    <property type="entry name" value="PTERIN_BINDING"/>
    <property type="match status" value="1"/>
</dbReference>
<reference evidence="10 11" key="1">
    <citation type="journal article" date="2023" name="Elife">
        <title>Identification of key yeast species and microbe-microbe interactions impacting larval growth of Drosophila in the wild.</title>
        <authorList>
            <person name="Mure A."/>
            <person name="Sugiura Y."/>
            <person name="Maeda R."/>
            <person name="Honda K."/>
            <person name="Sakurai N."/>
            <person name="Takahashi Y."/>
            <person name="Watada M."/>
            <person name="Katoh T."/>
            <person name="Gotoh A."/>
            <person name="Gotoh Y."/>
            <person name="Taniguchi I."/>
            <person name="Nakamura K."/>
            <person name="Hayashi T."/>
            <person name="Katayama T."/>
            <person name="Uemura T."/>
            <person name="Hattori Y."/>
        </authorList>
    </citation>
    <scope>NUCLEOTIDE SEQUENCE [LARGE SCALE GENOMIC DNA]</scope>
    <source>
        <strain evidence="10 11">KH-74</strain>
    </source>
</reference>
<comment type="caution">
    <text evidence="10">The sequence shown here is derived from an EMBL/GenBank/DDBJ whole genome shotgun (WGS) entry which is preliminary data.</text>
</comment>
<comment type="similarity">
    <text evidence="2">In the N-terminal section; belongs to the DHNA family.</text>
</comment>
<dbReference type="PANTHER" id="PTHR20941:SF1">
    <property type="entry name" value="FOLIC ACID SYNTHESIS PROTEIN FOL1"/>
    <property type="match status" value="1"/>
</dbReference>
<evidence type="ECO:0000256" key="5">
    <source>
        <dbReference type="ARBA" id="ARBA00022741"/>
    </source>
</evidence>
<gene>
    <name evidence="10" type="ORF">DAKH74_054620</name>
</gene>
<evidence type="ECO:0000256" key="3">
    <source>
        <dbReference type="ARBA" id="ARBA00013253"/>
    </source>
</evidence>
<dbReference type="InterPro" id="IPR000489">
    <property type="entry name" value="Pterin-binding_dom"/>
</dbReference>
<dbReference type="NCBIfam" id="TIGR00526">
    <property type="entry name" value="folB_dom"/>
    <property type="match status" value="2"/>
</dbReference>
<keyword evidence="6" id="KW-0418">Kinase</keyword>
<dbReference type="InterPro" id="IPR006157">
    <property type="entry name" value="FolB_dom"/>
</dbReference>
<evidence type="ECO:0000256" key="8">
    <source>
        <dbReference type="ARBA" id="ARBA00022909"/>
    </source>
</evidence>
<dbReference type="GO" id="GO:0004150">
    <property type="term" value="F:dihydroneopterin aldolase activity"/>
    <property type="evidence" value="ECO:0007669"/>
    <property type="project" value="InterPro"/>
</dbReference>
<feature type="domain" description="Pterin-binding" evidence="9">
    <location>
        <begin position="506"/>
        <end position="819"/>
    </location>
</feature>
<dbReference type="PANTHER" id="PTHR20941">
    <property type="entry name" value="FOLATE SYNTHESIS PROTEINS"/>
    <property type="match status" value="1"/>
</dbReference>
<dbReference type="Pfam" id="PF00809">
    <property type="entry name" value="Pterin_bind"/>
    <property type="match status" value="1"/>
</dbReference>
<dbReference type="SUPFAM" id="SSF51717">
    <property type="entry name" value="Dihydropteroate synthetase-like"/>
    <property type="match status" value="1"/>
</dbReference>
<dbReference type="InterPro" id="IPR035907">
    <property type="entry name" value="Hppk_sf"/>
</dbReference>
<dbReference type="Gene3D" id="3.30.70.560">
    <property type="entry name" value="7,8-Dihydro-6-hydroxymethylpterin-pyrophosphokinase HPPK"/>
    <property type="match status" value="1"/>
</dbReference>
<dbReference type="InterPro" id="IPR045031">
    <property type="entry name" value="DHP_synth-like"/>
</dbReference>
<evidence type="ECO:0000259" key="9">
    <source>
        <dbReference type="PROSITE" id="PS50972"/>
    </source>
</evidence>
<dbReference type="GO" id="GO:0005524">
    <property type="term" value="F:ATP binding"/>
    <property type="evidence" value="ECO:0007669"/>
    <property type="project" value="UniProtKB-KW"/>
</dbReference>
<dbReference type="CDD" id="cd00483">
    <property type="entry name" value="HPPK"/>
    <property type="match status" value="1"/>
</dbReference>
<dbReference type="EMBL" id="BTGD01000025">
    <property type="protein sequence ID" value="GMM58845.1"/>
    <property type="molecule type" value="Genomic_DNA"/>
</dbReference>